<name>A0ABR3ALE9_PHYBL</name>
<keyword evidence="6" id="KW-0067">ATP-binding</keyword>
<dbReference type="InterPro" id="IPR001341">
    <property type="entry name" value="Asp_kinase"/>
</dbReference>
<dbReference type="InterPro" id="IPR001048">
    <property type="entry name" value="Asp/Glu/Uridylate_kinase"/>
</dbReference>
<dbReference type="PROSITE" id="PS51671">
    <property type="entry name" value="ACT"/>
    <property type="match status" value="1"/>
</dbReference>
<reference evidence="9 10" key="1">
    <citation type="submission" date="2024-04" db="EMBL/GenBank/DDBJ databases">
        <title>Symmetric and asymmetric DNA N6-adenine methylation regulates different biological responses in Mucorales.</title>
        <authorList>
            <consortium name="Lawrence Berkeley National Laboratory"/>
            <person name="Lax C."/>
            <person name="Mondo S.J."/>
            <person name="Osorio-Concepcion M."/>
            <person name="Muszewska A."/>
            <person name="Corrochano-Luque M."/>
            <person name="Gutierrez G."/>
            <person name="Riley R."/>
            <person name="Lipzen A."/>
            <person name="Guo J."/>
            <person name="Hundley H."/>
            <person name="Amirebrahimi M."/>
            <person name="Ng V."/>
            <person name="Lorenzo-Gutierrez D."/>
            <person name="Binder U."/>
            <person name="Yang J."/>
            <person name="Song Y."/>
            <person name="Canovas D."/>
            <person name="Navarro E."/>
            <person name="Freitag M."/>
            <person name="Gabaldon T."/>
            <person name="Grigoriev I.V."/>
            <person name="Corrochano L.M."/>
            <person name="Nicolas F.E."/>
            <person name="Garre V."/>
        </authorList>
    </citation>
    <scope>NUCLEOTIDE SEQUENCE [LARGE SCALE GENOMIC DNA]</scope>
    <source>
        <strain evidence="9 10">L51</strain>
    </source>
</reference>
<comment type="caution">
    <text evidence="9">The sequence shown here is derived from an EMBL/GenBank/DDBJ whole genome shotgun (WGS) entry which is preliminary data.</text>
</comment>
<feature type="domain" description="ACT" evidence="8">
    <location>
        <begin position="492"/>
        <end position="561"/>
    </location>
</feature>
<dbReference type="InterPro" id="IPR036393">
    <property type="entry name" value="AceGlu_kinase-like_sf"/>
</dbReference>
<dbReference type="InterPro" id="IPR054352">
    <property type="entry name" value="ACT_Aspartokinase"/>
</dbReference>
<keyword evidence="10" id="KW-1185">Reference proteome</keyword>
<dbReference type="SUPFAM" id="SSF55021">
    <property type="entry name" value="ACT-like"/>
    <property type="match status" value="2"/>
</dbReference>
<feature type="transmembrane region" description="Helical" evidence="7">
    <location>
        <begin position="12"/>
        <end position="31"/>
    </location>
</feature>
<gene>
    <name evidence="9" type="ORF">J3Q64DRAFT_1704026</name>
</gene>
<dbReference type="EC" id="2.7.2.4" evidence="2"/>
<dbReference type="InterPro" id="IPR002912">
    <property type="entry name" value="ACT_dom"/>
</dbReference>
<evidence type="ECO:0000256" key="3">
    <source>
        <dbReference type="ARBA" id="ARBA00022679"/>
    </source>
</evidence>
<organism evidence="9 10">
    <name type="scientific">Phycomyces blakesleeanus</name>
    <dbReference type="NCBI Taxonomy" id="4837"/>
    <lineage>
        <taxon>Eukaryota</taxon>
        <taxon>Fungi</taxon>
        <taxon>Fungi incertae sedis</taxon>
        <taxon>Mucoromycota</taxon>
        <taxon>Mucoromycotina</taxon>
        <taxon>Mucoromycetes</taxon>
        <taxon>Mucorales</taxon>
        <taxon>Phycomycetaceae</taxon>
        <taxon>Phycomyces</taxon>
    </lineage>
</organism>
<keyword evidence="5 9" id="KW-0418">Kinase</keyword>
<dbReference type="SUPFAM" id="SSF53633">
    <property type="entry name" value="Carbamate kinase-like"/>
    <property type="match status" value="1"/>
</dbReference>
<evidence type="ECO:0000256" key="4">
    <source>
        <dbReference type="ARBA" id="ARBA00022741"/>
    </source>
</evidence>
<dbReference type="Proteomes" id="UP001448207">
    <property type="component" value="Unassembled WGS sequence"/>
</dbReference>
<dbReference type="InterPro" id="IPR018042">
    <property type="entry name" value="Aspartate_kinase_CS"/>
</dbReference>
<evidence type="ECO:0000256" key="7">
    <source>
        <dbReference type="SAM" id="Phobius"/>
    </source>
</evidence>
<sequence length="561" mass="61765">MHVIMYNIRIYCSILFLYKVTGTIVTAASLLCNRVQLKSCGNWVLYEEYNTQESFISTMTTSIKNQPNLPWVVQKYGGTSVGKFLHTISSDITPFYLETKRVAIVCSARSGETKEKGTTNKLLKATQSALEGKSRYLSIVNEILQDHLSTARQNIQTPHILSWLENQLEKEIINLGSFLQATEILGELSPRSKDIVIGMGEKLACMIVAAALQDKGIDSELVVLNDIIDREFTVLDQEFYDYLALRMGDIIKRCGNRIPVITGFFGNVPGSLLTSVGRGYTDLCAALVAVGLNAHELQIWKEVDGIFTADPRKVKSARLLTIITPEEAAELTYYGSEVIHPFTMEQVIRSSIPIRIKNVENPVGQGTVVFPDIPNSIPSSHITPPLSPTFLAKNGYHSDLSRKSPSAITVKDNICIINIHSNKKSVSHGFLAKIFSTLDDNNIIIDLISTSEVHVSLVLGCDVPEHSFSKALGELKKLGKVNKKNHMAIVSLVGKQMKNTVGVAAEMFSALASANINIELISQGASEINISCVVKECDSITAMRVIHEKLLDAEPCVDSYF</sequence>
<proteinExistence type="inferred from homology"/>
<dbReference type="EMBL" id="JBCLYO010000036">
    <property type="protein sequence ID" value="KAL0075506.1"/>
    <property type="molecule type" value="Genomic_DNA"/>
</dbReference>
<keyword evidence="7" id="KW-0472">Membrane</keyword>
<dbReference type="Gene3D" id="3.30.2130.10">
    <property type="entry name" value="VC0802-like"/>
    <property type="match status" value="1"/>
</dbReference>
<dbReference type="NCBIfam" id="TIGR00657">
    <property type="entry name" value="asp_kinases"/>
    <property type="match status" value="1"/>
</dbReference>
<evidence type="ECO:0000313" key="9">
    <source>
        <dbReference type="EMBL" id="KAL0075506.1"/>
    </source>
</evidence>
<evidence type="ECO:0000256" key="6">
    <source>
        <dbReference type="ARBA" id="ARBA00022840"/>
    </source>
</evidence>
<dbReference type="InterPro" id="IPR045865">
    <property type="entry name" value="ACT-like_dom_sf"/>
</dbReference>
<protein>
    <recommendedName>
        <fullName evidence="2">aspartate kinase</fullName>
        <ecNumber evidence="2">2.7.2.4</ecNumber>
    </recommendedName>
</protein>
<evidence type="ECO:0000259" key="8">
    <source>
        <dbReference type="PROSITE" id="PS51671"/>
    </source>
</evidence>
<accession>A0ABR3ALE9</accession>
<dbReference type="PANTHER" id="PTHR21499">
    <property type="entry name" value="ASPARTATE KINASE"/>
    <property type="match status" value="1"/>
</dbReference>
<keyword evidence="3" id="KW-0808">Transferase</keyword>
<dbReference type="GO" id="GO:0016301">
    <property type="term" value="F:kinase activity"/>
    <property type="evidence" value="ECO:0007669"/>
    <property type="project" value="UniProtKB-KW"/>
</dbReference>
<dbReference type="PANTHER" id="PTHR21499:SF59">
    <property type="entry name" value="ASPARTOKINASE"/>
    <property type="match status" value="1"/>
</dbReference>
<evidence type="ECO:0000256" key="5">
    <source>
        <dbReference type="ARBA" id="ARBA00022777"/>
    </source>
</evidence>
<keyword evidence="7" id="KW-0812">Transmembrane</keyword>
<evidence type="ECO:0000313" key="10">
    <source>
        <dbReference type="Proteomes" id="UP001448207"/>
    </source>
</evidence>
<comment type="similarity">
    <text evidence="1">Belongs to the aspartokinase family.</text>
</comment>
<evidence type="ECO:0000256" key="2">
    <source>
        <dbReference type="ARBA" id="ARBA00013059"/>
    </source>
</evidence>
<dbReference type="PROSITE" id="PS00324">
    <property type="entry name" value="ASPARTOKINASE"/>
    <property type="match status" value="1"/>
</dbReference>
<dbReference type="Pfam" id="PF22468">
    <property type="entry name" value="ACT_9"/>
    <property type="match status" value="1"/>
</dbReference>
<keyword evidence="7" id="KW-1133">Transmembrane helix</keyword>
<keyword evidence="4" id="KW-0547">Nucleotide-binding</keyword>
<dbReference type="Pfam" id="PF00696">
    <property type="entry name" value="AA_kinase"/>
    <property type="match status" value="1"/>
</dbReference>
<dbReference type="Gene3D" id="3.40.1160.10">
    <property type="entry name" value="Acetylglutamate kinase-like"/>
    <property type="match status" value="1"/>
</dbReference>
<evidence type="ECO:0000256" key="1">
    <source>
        <dbReference type="ARBA" id="ARBA00010122"/>
    </source>
</evidence>